<accession>A0A1A9WP26</accession>
<dbReference type="Gene3D" id="1.25.10.10">
    <property type="entry name" value="Leucine-rich Repeat Variant"/>
    <property type="match status" value="1"/>
</dbReference>
<dbReference type="STRING" id="37001.A0A1A9WP26"/>
<evidence type="ECO:0000259" key="2">
    <source>
        <dbReference type="Pfam" id="PF14381"/>
    </source>
</evidence>
<dbReference type="PANTHER" id="PTHR46618:SF1">
    <property type="entry name" value="ARMADILLO REPEAT-CONTAINING PROTEIN 3"/>
    <property type="match status" value="1"/>
</dbReference>
<dbReference type="Proteomes" id="UP000091820">
    <property type="component" value="Unassembled WGS sequence"/>
</dbReference>
<evidence type="ECO:0000256" key="1">
    <source>
        <dbReference type="ARBA" id="ARBA00022737"/>
    </source>
</evidence>
<reference evidence="3" key="2">
    <citation type="submission" date="2020-05" db="UniProtKB">
        <authorList>
            <consortium name="EnsemblMetazoa"/>
        </authorList>
    </citation>
    <scope>IDENTIFICATION</scope>
    <source>
        <strain evidence="3">IAEA</strain>
    </source>
</reference>
<dbReference type="InterPro" id="IPR011989">
    <property type="entry name" value="ARM-like"/>
</dbReference>
<reference evidence="4" key="1">
    <citation type="submission" date="2014-03" db="EMBL/GenBank/DDBJ databases">
        <authorList>
            <person name="Aksoy S."/>
            <person name="Warren W."/>
            <person name="Wilson R.K."/>
        </authorList>
    </citation>
    <scope>NUCLEOTIDE SEQUENCE [LARGE SCALE GENOMIC DNA]</scope>
    <source>
        <strain evidence="4">IAEA</strain>
    </source>
</reference>
<sequence length="909" mass="104571">MLLYDYFALQYSVAAVVVRRRSFGGEEQSAILKKIIWIKSFDTIFLPQYIECKHTGYIEVEIDMSKSAKVPRRTQDRRKTSKEAFQSLTVNLETIESLLLLFDSEEEMVITSVLRHLIEFVRRSDSNVDTLREKNVLNALKCKDFYRQLESTMIKRLSLSLATAVIENASKLQELDRSEGLEIIEKSLLFYNYEKDDICLEYLTVMLNTCVDDPQGANVLLKDEEFIDKFFEVVSNTNNPDTELHSFQILEKFLCILGLNELKELFAKPSFPINRLLCDLTCEFIEIRIAALSVIELLMTDTSEKSPFALENPIILVLGQLTKMYCDNLMPNKLEKLIDVFAAAMRNEHMALLFFELNFFDRFLYHLNEDENVKNKCYSLMVIAEAAKYPRFLERLIQAQTTEKFLFCLIQVELAGTHVIMGLNRLIKSSDAVKKILETYDEGILPKHDTMNIKTREQAAEFLNQLLTVAYHGTASRVIELHLPDILASIFGQPSEWQSIDLYMTLLSIMENLAQNANYREQLCVSEVLTASIAKLLKNSFNTSNLVSNIFRTLCSLVEEETVRKTLLDNLISASIKRGLKSLANVVKISVTNFIIQTTRFEEFICEYVEEGVLEALVMHQKHSFCVPTWNAAIESILAKDATLKFCIRHYLGFNDTTVDHDFFVSKKKFEDFRDLQIILRDEVSPLAPILVVNFNRPQHDPDFFIRVPRYSETRDSICYCRRPADPFLPEYLKEINDTFELLGLAVNPSKMRRIDFENVAKRAKIIAELVARTLSNDLKILDLNSREECSQHTVICHLKALAREAHTTILPLGSVRSGCQFERALLFKALADQVGLPCTLQRSVDGHMLFNELALPLETEGDQECSLETLQFMPWSMLRPTHVIDLMYNVGDLYPVQSREALQYLKLY</sequence>
<keyword evidence="1" id="KW-0677">Repeat</keyword>
<feature type="domain" description="EDR1/CTR1/ARMC3-like peptidase-like" evidence="2">
    <location>
        <begin position="760"/>
        <end position="843"/>
    </location>
</feature>
<dbReference type="InterPro" id="IPR016024">
    <property type="entry name" value="ARM-type_fold"/>
</dbReference>
<keyword evidence="4" id="KW-1185">Reference proteome</keyword>
<evidence type="ECO:0000313" key="3">
    <source>
        <dbReference type="EnsemblMetazoa" id="GBRI026741-PA"/>
    </source>
</evidence>
<evidence type="ECO:0000313" key="4">
    <source>
        <dbReference type="Proteomes" id="UP000091820"/>
    </source>
</evidence>
<dbReference type="Pfam" id="PF14381">
    <property type="entry name" value="EDR1_CTR1_ARMC3_pept"/>
    <property type="match status" value="1"/>
</dbReference>
<organism evidence="3 4">
    <name type="scientific">Glossina brevipalpis</name>
    <dbReference type="NCBI Taxonomy" id="37001"/>
    <lineage>
        <taxon>Eukaryota</taxon>
        <taxon>Metazoa</taxon>
        <taxon>Ecdysozoa</taxon>
        <taxon>Arthropoda</taxon>
        <taxon>Hexapoda</taxon>
        <taxon>Insecta</taxon>
        <taxon>Pterygota</taxon>
        <taxon>Neoptera</taxon>
        <taxon>Endopterygota</taxon>
        <taxon>Diptera</taxon>
        <taxon>Brachycera</taxon>
        <taxon>Muscomorpha</taxon>
        <taxon>Hippoboscoidea</taxon>
        <taxon>Glossinidae</taxon>
        <taxon>Glossina</taxon>
    </lineage>
</organism>
<dbReference type="InterPro" id="IPR052441">
    <property type="entry name" value="Armadillo-Ser/Thr_Kinase"/>
</dbReference>
<dbReference type="VEuPathDB" id="VectorBase:GBRI026741"/>
<protein>
    <recommendedName>
        <fullName evidence="2">EDR1/CTR1/ARMC3-like peptidase-like domain-containing protein</fullName>
    </recommendedName>
</protein>
<dbReference type="EnsemblMetazoa" id="GBRI026741-RA">
    <property type="protein sequence ID" value="GBRI026741-PA"/>
    <property type="gene ID" value="GBRI026741"/>
</dbReference>
<dbReference type="PANTHER" id="PTHR46618">
    <property type="entry name" value="ARMADILLO REPEAT-CONTAINING PROTEIN 3"/>
    <property type="match status" value="1"/>
</dbReference>
<proteinExistence type="predicted"/>
<dbReference type="SUPFAM" id="SSF48371">
    <property type="entry name" value="ARM repeat"/>
    <property type="match status" value="2"/>
</dbReference>
<name>A0A1A9WP26_9MUSC</name>
<dbReference type="InterPro" id="IPR055164">
    <property type="entry name" value="EDR1/CTR1/ARMC3-like_pept-like"/>
</dbReference>
<dbReference type="AlphaFoldDB" id="A0A1A9WP26"/>